<evidence type="ECO:0000313" key="2">
    <source>
        <dbReference type="Proteomes" id="UP000515220"/>
    </source>
</evidence>
<sequence>MDAVTGNELLGPTPFMTPATASDRRRISDCPDVVITLGVQPEDWKDPGIGCERRFIRFDVLLKRLFPDCTEVRENLDVILARLGLRPSCPYHPASLVAQVHDAGCIVEVLLAARPLEDLIALGR</sequence>
<protein>
    <submittedName>
        <fullName evidence="1">Uncharacterized protein</fullName>
    </submittedName>
</protein>
<gene>
    <name evidence="1" type="ORF">AAJCM20276_35840</name>
</gene>
<accession>A0A6S6PPF0</accession>
<geneLocation type="plasmid" evidence="1 2">
    <name>pAAJCM20276_1</name>
</geneLocation>
<dbReference type="Proteomes" id="UP000515220">
    <property type="component" value="Plasmid pAAJCM20276_1"/>
</dbReference>
<reference evidence="1 2" key="1">
    <citation type="submission" date="2020-07" db="EMBL/GenBank/DDBJ databases">
        <title>Complete Genome Sequence of an acetic acid bacterium, Acetobacter aceti JCM20276.</title>
        <authorList>
            <person name="Hirose Y."/>
            <person name="Mihara H."/>
        </authorList>
    </citation>
    <scope>NUCLEOTIDE SEQUENCE [LARGE SCALE GENOMIC DNA]</scope>
    <source>
        <strain evidence="1 2">JCM20276</strain>
        <plasmid evidence="1 2">pAAJCM20276_1</plasmid>
    </source>
</reference>
<evidence type="ECO:0000313" key="1">
    <source>
        <dbReference type="EMBL" id="BCI68960.1"/>
    </source>
</evidence>
<proteinExistence type="predicted"/>
<keyword evidence="1" id="KW-0614">Plasmid</keyword>
<organism evidence="1 2">
    <name type="scientific">Acetobacter aceti</name>
    <dbReference type="NCBI Taxonomy" id="435"/>
    <lineage>
        <taxon>Bacteria</taxon>
        <taxon>Pseudomonadati</taxon>
        <taxon>Pseudomonadota</taxon>
        <taxon>Alphaproteobacteria</taxon>
        <taxon>Acetobacterales</taxon>
        <taxon>Acetobacteraceae</taxon>
        <taxon>Acetobacter</taxon>
        <taxon>Acetobacter subgen. Acetobacter</taxon>
    </lineage>
</organism>
<name>A0A6S6PPF0_ACEAC</name>
<dbReference type="AlphaFoldDB" id="A0A6S6PPF0"/>
<dbReference type="EMBL" id="AP023327">
    <property type="protein sequence ID" value="BCI68960.1"/>
    <property type="molecule type" value="Genomic_DNA"/>
</dbReference>